<dbReference type="EMBL" id="JAJUBC010000034">
    <property type="protein sequence ID" value="MDD1795773.1"/>
    <property type="molecule type" value="Genomic_DNA"/>
</dbReference>
<organism evidence="1 2">
    <name type="scientific">Enterovibrio gelatinilyticus</name>
    <dbReference type="NCBI Taxonomy" id="2899819"/>
    <lineage>
        <taxon>Bacteria</taxon>
        <taxon>Pseudomonadati</taxon>
        <taxon>Pseudomonadota</taxon>
        <taxon>Gammaproteobacteria</taxon>
        <taxon>Vibrionales</taxon>
        <taxon>Vibrionaceae</taxon>
        <taxon>Enterovibrio</taxon>
    </lineage>
</organism>
<keyword evidence="2" id="KW-1185">Reference proteome</keyword>
<comment type="caution">
    <text evidence="1">The sequence shown here is derived from an EMBL/GenBank/DDBJ whole genome shotgun (WGS) entry which is preliminary data.</text>
</comment>
<evidence type="ECO:0000313" key="2">
    <source>
        <dbReference type="Proteomes" id="UP001149400"/>
    </source>
</evidence>
<reference evidence="1" key="1">
    <citation type="submission" date="2021-12" db="EMBL/GenBank/DDBJ databases">
        <title>Enterovibrio ZSDZ35 sp. nov. and Enterovibrio ZSDZ42 sp. nov., isolated from coastal seawater in Qingdao.</title>
        <authorList>
            <person name="Zhang P."/>
        </authorList>
    </citation>
    <scope>NUCLEOTIDE SEQUENCE</scope>
    <source>
        <strain evidence="1">ZSDZ42</strain>
    </source>
</reference>
<accession>A0ABT5R674</accession>
<proteinExistence type="predicted"/>
<name>A0ABT5R674_9GAMM</name>
<gene>
    <name evidence="1" type="ORF">LRP50_21875</name>
</gene>
<dbReference type="Proteomes" id="UP001149400">
    <property type="component" value="Unassembled WGS sequence"/>
</dbReference>
<dbReference type="RefSeq" id="WP_274166558.1">
    <property type="nucleotide sequence ID" value="NZ_JAJUBC010000034.1"/>
</dbReference>
<evidence type="ECO:0000313" key="1">
    <source>
        <dbReference type="EMBL" id="MDD1795773.1"/>
    </source>
</evidence>
<sequence length="139" mass="16237">MKKSKFLSLVMVVGFLVLVLPIVFKGDLNRSGEAYFEASPDSEYVVMRVYLNDVSRSYQMLMTPERELLFVKMNGRDTYTTNGAIWMYKARDNVSHDYVRIVYDSDIALPPSLFQRLYAWLFIHITGFDINKMEMKPLN</sequence>
<protein>
    <submittedName>
        <fullName evidence="1">Uncharacterized protein</fullName>
    </submittedName>
</protein>